<evidence type="ECO:0008006" key="6">
    <source>
        <dbReference type="Google" id="ProtNLM"/>
    </source>
</evidence>
<evidence type="ECO:0000256" key="3">
    <source>
        <dbReference type="SAM" id="Phobius"/>
    </source>
</evidence>
<dbReference type="Proteomes" id="UP000195807">
    <property type="component" value="Chromosome"/>
</dbReference>
<protein>
    <recommendedName>
        <fullName evidence="6">ATPase</fullName>
    </recommendedName>
</protein>
<evidence type="ECO:0000313" key="5">
    <source>
        <dbReference type="Proteomes" id="UP000195807"/>
    </source>
</evidence>
<name>A0A1Z1FAF4_9SPHN</name>
<dbReference type="PANTHER" id="PTHR19327">
    <property type="entry name" value="GOLGIN"/>
    <property type="match status" value="1"/>
</dbReference>
<feature type="region of interest" description="Disordered" evidence="2">
    <location>
        <begin position="12"/>
        <end position="35"/>
    </location>
</feature>
<organism evidence="4 5">
    <name type="scientific">Croceicoccus marinus</name>
    <dbReference type="NCBI Taxonomy" id="450378"/>
    <lineage>
        <taxon>Bacteria</taxon>
        <taxon>Pseudomonadati</taxon>
        <taxon>Pseudomonadota</taxon>
        <taxon>Alphaproteobacteria</taxon>
        <taxon>Sphingomonadales</taxon>
        <taxon>Erythrobacteraceae</taxon>
        <taxon>Croceicoccus</taxon>
    </lineage>
</organism>
<feature type="transmembrane region" description="Helical" evidence="3">
    <location>
        <begin position="68"/>
        <end position="87"/>
    </location>
</feature>
<proteinExistence type="predicted"/>
<evidence type="ECO:0000256" key="2">
    <source>
        <dbReference type="SAM" id="MobiDB-lite"/>
    </source>
</evidence>
<keyword evidence="5" id="KW-1185">Reference proteome</keyword>
<feature type="coiled-coil region" evidence="1">
    <location>
        <begin position="771"/>
        <end position="876"/>
    </location>
</feature>
<evidence type="ECO:0000256" key="1">
    <source>
        <dbReference type="SAM" id="Coils"/>
    </source>
</evidence>
<keyword evidence="3" id="KW-0812">Transmembrane</keyword>
<dbReference type="EMBL" id="CP019602">
    <property type="protein sequence ID" value="ARU15713.1"/>
    <property type="molecule type" value="Genomic_DNA"/>
</dbReference>
<dbReference type="RefSeq" id="WP_066843679.1">
    <property type="nucleotide sequence ID" value="NZ_CP019602.1"/>
</dbReference>
<accession>A0A1Z1FAF4</accession>
<gene>
    <name evidence="4" type="ORF">A9D14_05375</name>
</gene>
<sequence length="1090" mass="119449">MNRRRNIIRFGQEDQEDTAQATESAGFERDDARSHPDAHQYDGHYEVADDMAHADPAFEAVAPRSAGWIVPALAVLALALWTGFFAFAQLSDGAVPADFAAWAALIAQWSMPAALIVALWMLALRHSRAEAGRFADAAASLRHESIALEERLGKVNAELSIAREFLTAQGRDLESLGRIASERLSENAGRLQDLITDNGEQVDRLHGVSGAALDNMEKLRGQLPVLTNAARDLVNSIGQAGEGAHGQLNRLTEGFGRLGQAGEASTLKVDEMRARVNEALTEFERCADQLGSIASDRFAALDAEGSALRERLDQQEIDALAAVRERAEAMERILDQARNRLAEAEIDAVDALQERLAKLESESGDIAGRIARGETEALDRLRKQLGDLGREAETLFAGFDHSGEGAITGWRNRLTAVNDEADALMERFAEVGGEAIAAWRDRMAEGGREAATMFSGLDRKSEETLETVGSRVSMLSLEIGRLHGELLQHGETLEAEIAGRIERSEAATRALSDRLRAGLEALDGEIEQRRQKGEAAGRYLTEALATQLDDVDGRIEERRLSYITAQREFGDAVTGQLDDFDARIEQRRQAYHDVQREFGEAIAQQFVAIEQGFEERRLRQLAAGREMTEAAADHLDTIDRSFEERREARIAAGRESLATLDAQLAEIDGELDERRRRQQATSESLARHAEIISGRIADFGKRMEQVAESGREAESLVCASLAALAAKLTESREALSGTDKAVLALTDNSVRLLELIEASSRHTREALPASLDEAETRVTSVADRMEDLRAALGEAGENSKSLDNAVEAARNSTRSAIAELEQLHDRLNERGSEHAAQIADLRDTLALARSDSEAMAEAAEATLSGAISRLAEASREAVANIEGTSSDAVRAIADKLAQESGIVVREAVEASTRDTLETLDAAVSRATSAARDAAGELEEHLNRVNEITGHLEYRVAEARRRAEEDIDDHFARRVTQITESLNSTAIDIDKVLSTDVSDSAWQAYLKGERGIFTRRAVRLIDNADARLIVEHFEADSEFREHVNRYIHDFEAMLRNLLSTREGNSLAVTVLSSDMGKLYVALAQSIERLRR</sequence>
<dbReference type="AlphaFoldDB" id="A0A1Z1FAF4"/>
<dbReference type="PANTHER" id="PTHR19327:SF0">
    <property type="entry name" value="GOLGIN SUBFAMILY A MEMBER 4"/>
    <property type="match status" value="1"/>
</dbReference>
<feature type="coiled-coil region" evidence="1">
    <location>
        <begin position="320"/>
        <end position="362"/>
    </location>
</feature>
<keyword evidence="1" id="KW-0175">Coiled coil</keyword>
<evidence type="ECO:0000313" key="4">
    <source>
        <dbReference type="EMBL" id="ARU15713.1"/>
    </source>
</evidence>
<dbReference type="STRING" id="450378.GCA_001661675_01075"/>
<dbReference type="OrthoDB" id="9777715at2"/>
<keyword evidence="3" id="KW-1133">Transmembrane helix</keyword>
<keyword evidence="3" id="KW-0472">Membrane</keyword>
<dbReference type="KEGG" id="cman:A9D14_05375"/>
<feature type="transmembrane region" description="Helical" evidence="3">
    <location>
        <begin position="99"/>
        <end position="123"/>
    </location>
</feature>
<reference evidence="4 5" key="1">
    <citation type="submission" date="2017-01" db="EMBL/GenBank/DDBJ databases">
        <title>Complete genome sequence of esterase-producing bacterium Croceicoccus marinus E4A9.</title>
        <authorList>
            <person name="Wu Y.-H."/>
            <person name="Cheng H."/>
            <person name="Xu L."/>
            <person name="Huo Y.-Y."/>
            <person name="Wang C.-S."/>
            <person name="Xu X.-W."/>
        </authorList>
    </citation>
    <scope>NUCLEOTIDE SEQUENCE [LARGE SCALE GENOMIC DNA]</scope>
    <source>
        <strain evidence="4 5">E4A9</strain>
    </source>
</reference>
<feature type="compositionally biased region" description="Basic and acidic residues" evidence="2">
    <location>
        <begin position="26"/>
        <end position="35"/>
    </location>
</feature>